<protein>
    <recommendedName>
        <fullName evidence="4">DUF2127 domain-containing protein</fullName>
    </recommendedName>
</protein>
<keyword evidence="1" id="KW-0472">Membrane</keyword>
<dbReference type="AlphaFoldDB" id="A0A0P0N5K8"/>
<feature type="transmembrane region" description="Helical" evidence="1">
    <location>
        <begin position="12"/>
        <end position="37"/>
    </location>
</feature>
<dbReference type="Proteomes" id="UP000058613">
    <property type="component" value="Chromosome"/>
</dbReference>
<dbReference type="STRING" id="1273541.Pyrde_1544"/>
<dbReference type="EMBL" id="CP013011">
    <property type="protein sequence ID" value="ALL01587.1"/>
    <property type="molecule type" value="Genomic_DNA"/>
</dbReference>
<feature type="transmembrane region" description="Helical" evidence="1">
    <location>
        <begin position="63"/>
        <end position="85"/>
    </location>
</feature>
<organism evidence="2 3">
    <name type="scientific">Pyrodictium delaneyi</name>
    <dbReference type="NCBI Taxonomy" id="1273541"/>
    <lineage>
        <taxon>Archaea</taxon>
        <taxon>Thermoproteota</taxon>
        <taxon>Thermoprotei</taxon>
        <taxon>Desulfurococcales</taxon>
        <taxon>Pyrodictiaceae</taxon>
        <taxon>Pyrodictium</taxon>
    </lineage>
</organism>
<evidence type="ECO:0000313" key="3">
    <source>
        <dbReference type="Proteomes" id="UP000058613"/>
    </source>
</evidence>
<keyword evidence="1" id="KW-1133">Transmembrane helix</keyword>
<dbReference type="GeneID" id="26099884"/>
<proteinExistence type="predicted"/>
<evidence type="ECO:0008006" key="4">
    <source>
        <dbReference type="Google" id="ProtNLM"/>
    </source>
</evidence>
<feature type="transmembrane region" description="Helical" evidence="1">
    <location>
        <begin position="92"/>
        <end position="112"/>
    </location>
</feature>
<evidence type="ECO:0000313" key="2">
    <source>
        <dbReference type="EMBL" id="ALL01587.1"/>
    </source>
</evidence>
<gene>
    <name evidence="2" type="ORF">Pyrde_1544</name>
</gene>
<sequence>MMSGVCRERSGFITAAALLLLVFGTVGIVLGLVLLLASLDVLASGGKVVISGQTITIHEADRLAGWSVLYLVTNAIEVVAGYFLWNARKIGGVLAAIGVVASVFLWSLPVPGIPGTTYVVVAGAIMAYSVVVVVLLGLGWDVLK</sequence>
<dbReference type="RefSeq" id="WP_143522152.1">
    <property type="nucleotide sequence ID" value="NZ_CP013011.1"/>
</dbReference>
<evidence type="ECO:0000256" key="1">
    <source>
        <dbReference type="SAM" id="Phobius"/>
    </source>
</evidence>
<feature type="transmembrane region" description="Helical" evidence="1">
    <location>
        <begin position="118"/>
        <end position="143"/>
    </location>
</feature>
<keyword evidence="1" id="KW-0812">Transmembrane</keyword>
<accession>A0A0P0N5K8</accession>
<reference evidence="2 3" key="1">
    <citation type="submission" date="2015-10" db="EMBL/GenBank/DDBJ databases">
        <title>Complete genome sequence of hyperthermophilic archaeon Pyrodictium delaneyi Su06.</title>
        <authorList>
            <person name="Jung J.-H."/>
            <person name="Lin J."/>
            <person name="Holden J.F."/>
            <person name="Park C.-S."/>
        </authorList>
    </citation>
    <scope>NUCLEOTIDE SEQUENCE [LARGE SCALE GENOMIC DNA]</scope>
    <source>
        <strain evidence="2 3">Su06</strain>
    </source>
</reference>
<dbReference type="KEGG" id="pdl:Pyrde_1544"/>
<name>A0A0P0N5K8_9CREN</name>